<dbReference type="PANTHER" id="PTHR43281">
    <property type="entry name" value="FARNESYL DIPHOSPHATE SYNTHASE"/>
    <property type="match status" value="1"/>
</dbReference>
<dbReference type="GO" id="GO:0016114">
    <property type="term" value="P:terpenoid biosynthetic process"/>
    <property type="evidence" value="ECO:0007669"/>
    <property type="project" value="UniProtKB-ARBA"/>
</dbReference>
<dbReference type="AlphaFoldDB" id="A0A5B2VV43"/>
<evidence type="ECO:0000256" key="2">
    <source>
        <dbReference type="ARBA" id="ARBA00006706"/>
    </source>
</evidence>
<comment type="similarity">
    <text evidence="2 8">Belongs to the FPP/GGPP synthase family.</text>
</comment>
<gene>
    <name evidence="9" type="ORF">F0L46_03905</name>
</gene>
<name>A0A5B2VV43_9HYPH</name>
<evidence type="ECO:0000313" key="9">
    <source>
        <dbReference type="EMBL" id="KAA2242117.1"/>
    </source>
</evidence>
<organism evidence="9 10">
    <name type="scientific">Salinarimonas soli</name>
    <dbReference type="NCBI Taxonomy" id="1638099"/>
    <lineage>
        <taxon>Bacteria</taxon>
        <taxon>Pseudomonadati</taxon>
        <taxon>Pseudomonadota</taxon>
        <taxon>Alphaproteobacteria</taxon>
        <taxon>Hyphomicrobiales</taxon>
        <taxon>Salinarimonadaceae</taxon>
        <taxon>Salinarimonas</taxon>
    </lineage>
</organism>
<dbReference type="InterPro" id="IPR053378">
    <property type="entry name" value="Prenyl_diphosphate_synthase"/>
</dbReference>
<keyword evidence="10" id="KW-1185">Reference proteome</keyword>
<dbReference type="Proteomes" id="UP000323142">
    <property type="component" value="Unassembled WGS sequence"/>
</dbReference>
<keyword evidence="3 8" id="KW-0808">Transferase</keyword>
<dbReference type="NCBIfam" id="NF045485">
    <property type="entry name" value="FPPsyn"/>
    <property type="match status" value="1"/>
</dbReference>
<reference evidence="9 10" key="1">
    <citation type="submission" date="2019-09" db="EMBL/GenBank/DDBJ databases">
        <title>Salinarimonas rosea gen. nov., sp. nov., a new member of the a-2 subgroup of the Proteobacteria.</title>
        <authorList>
            <person name="Liu J."/>
        </authorList>
    </citation>
    <scope>NUCLEOTIDE SEQUENCE [LARGE SCALE GENOMIC DNA]</scope>
    <source>
        <strain evidence="9 10">BN140002</strain>
    </source>
</reference>
<evidence type="ECO:0000256" key="1">
    <source>
        <dbReference type="ARBA" id="ARBA00001946"/>
    </source>
</evidence>
<evidence type="ECO:0000256" key="3">
    <source>
        <dbReference type="ARBA" id="ARBA00022679"/>
    </source>
</evidence>
<dbReference type="PANTHER" id="PTHR43281:SF1">
    <property type="entry name" value="FARNESYL DIPHOSPHATE SYNTHASE"/>
    <property type="match status" value="1"/>
</dbReference>
<keyword evidence="4" id="KW-0479">Metal-binding</keyword>
<keyword evidence="5" id="KW-0460">Magnesium</keyword>
<comment type="caution">
    <text evidence="9">The sequence shown here is derived from an EMBL/GenBank/DDBJ whole genome shotgun (WGS) entry which is preliminary data.</text>
</comment>
<evidence type="ECO:0000256" key="6">
    <source>
        <dbReference type="ARBA" id="ARBA00023229"/>
    </source>
</evidence>
<keyword evidence="6" id="KW-0414">Isoprene biosynthesis</keyword>
<protein>
    <recommendedName>
        <fullName evidence="7">Probable farnesyl diphosphate synthase</fullName>
    </recommendedName>
</protein>
<dbReference type="SFLD" id="SFLDS00005">
    <property type="entry name" value="Isoprenoid_Synthase_Type_I"/>
    <property type="match status" value="1"/>
</dbReference>
<dbReference type="EMBL" id="VUOA01000007">
    <property type="protein sequence ID" value="KAA2242117.1"/>
    <property type="molecule type" value="Genomic_DNA"/>
</dbReference>
<sequence length="313" mass="32329">MHAQAASPLSTAFPDRLGALAARTEALLERLLSQAPQPGEIARPARLLEAMRHGALGGGKRLRPFLAVEAARLLGQEGDGPLRAGAGVELLHCYSLVHDDLPAMDDDDLRRGRPTVHKAYDEATAILAGDALQTLAFEVMADPETDPDGAVRAELVLGLARAAGLGGMAGGQMLDLAAEGRYGRVDLDEAGIRTLQAMKTGAILAFAVEAGAIIGRADAAARAALLAYGRGLGAAFQIADDILDRESTTEALGKAAGKDAAAGKGTLVDRLGLEGAKREAARLLDATLAALDGFGPEAETLREAARFTVARSS</sequence>
<dbReference type="InterPro" id="IPR008949">
    <property type="entry name" value="Isoprenoid_synthase_dom_sf"/>
</dbReference>
<proteinExistence type="inferred from homology"/>
<evidence type="ECO:0000256" key="8">
    <source>
        <dbReference type="RuleBase" id="RU004466"/>
    </source>
</evidence>
<dbReference type="SUPFAM" id="SSF48576">
    <property type="entry name" value="Terpenoid synthases"/>
    <property type="match status" value="1"/>
</dbReference>
<evidence type="ECO:0000313" key="10">
    <source>
        <dbReference type="Proteomes" id="UP000323142"/>
    </source>
</evidence>
<reference evidence="9 10" key="2">
    <citation type="submission" date="2019-09" db="EMBL/GenBank/DDBJ databases">
        <authorList>
            <person name="Jin C."/>
        </authorList>
    </citation>
    <scope>NUCLEOTIDE SEQUENCE [LARGE SCALE GENOMIC DNA]</scope>
    <source>
        <strain evidence="9 10">BN140002</strain>
    </source>
</reference>
<evidence type="ECO:0000256" key="4">
    <source>
        <dbReference type="ARBA" id="ARBA00022723"/>
    </source>
</evidence>
<dbReference type="SFLD" id="SFLDG01017">
    <property type="entry name" value="Polyprenyl_Transferase_Like"/>
    <property type="match status" value="1"/>
</dbReference>
<comment type="cofactor">
    <cofactor evidence="1">
        <name>Mg(2+)</name>
        <dbReference type="ChEBI" id="CHEBI:18420"/>
    </cofactor>
</comment>
<dbReference type="Gene3D" id="1.10.600.10">
    <property type="entry name" value="Farnesyl Diphosphate Synthase"/>
    <property type="match status" value="1"/>
</dbReference>
<dbReference type="OrthoDB" id="9805316at2"/>
<dbReference type="PROSITE" id="PS00444">
    <property type="entry name" value="POLYPRENYL_SYNTHASE_2"/>
    <property type="match status" value="1"/>
</dbReference>
<evidence type="ECO:0000256" key="5">
    <source>
        <dbReference type="ARBA" id="ARBA00022842"/>
    </source>
</evidence>
<dbReference type="InterPro" id="IPR000092">
    <property type="entry name" value="Polyprenyl_synt"/>
</dbReference>
<dbReference type="GO" id="GO:0005737">
    <property type="term" value="C:cytoplasm"/>
    <property type="evidence" value="ECO:0007669"/>
    <property type="project" value="UniProtKB-ARBA"/>
</dbReference>
<dbReference type="FunFam" id="1.10.600.10:FF:000001">
    <property type="entry name" value="Geranylgeranyl diphosphate synthase"/>
    <property type="match status" value="1"/>
</dbReference>
<dbReference type="GO" id="GO:0046872">
    <property type="term" value="F:metal ion binding"/>
    <property type="evidence" value="ECO:0007669"/>
    <property type="project" value="UniProtKB-KW"/>
</dbReference>
<dbReference type="InterPro" id="IPR033749">
    <property type="entry name" value="Polyprenyl_synt_CS"/>
</dbReference>
<dbReference type="PROSITE" id="PS00723">
    <property type="entry name" value="POLYPRENYL_SYNTHASE_1"/>
    <property type="match status" value="1"/>
</dbReference>
<dbReference type="Pfam" id="PF00348">
    <property type="entry name" value="polyprenyl_synt"/>
    <property type="match status" value="1"/>
</dbReference>
<dbReference type="GO" id="GO:0004659">
    <property type="term" value="F:prenyltransferase activity"/>
    <property type="evidence" value="ECO:0007669"/>
    <property type="project" value="InterPro"/>
</dbReference>
<evidence type="ECO:0000256" key="7">
    <source>
        <dbReference type="ARBA" id="ARBA00069024"/>
    </source>
</evidence>
<accession>A0A5B2VV43</accession>